<evidence type="ECO:0000256" key="2">
    <source>
        <dbReference type="ARBA" id="ARBA00022801"/>
    </source>
</evidence>
<dbReference type="InterPro" id="IPR036514">
    <property type="entry name" value="SGNH_hydro_sf"/>
</dbReference>
<dbReference type="PROSITE" id="PS00523">
    <property type="entry name" value="SULFATASE_1"/>
    <property type="match status" value="1"/>
</dbReference>
<proteinExistence type="inferred from homology"/>
<sequence>MPAAPIDARSSLMKPILLLLAGLAFARAAERPNIVFLFSDDHALQAISAYGSKMNRTPQIDRLAEQGAVFENSFCANSLCGPSRACILTGKHSHLNGFRRNSDRFDGDQPTFPKMLHAAGYQTAIIGKWHLVSHPQGFDYWEVLPGQGNYYNPDFIQMDGTKKRYTGYSPDIVTDRATSWLDGRDPDKPFLLMCQFKAPHRNWAPAPRFLGNEEPARVAKPETFDDNYEGRSGLLKENEMSIVRHMHWAHDMKFKGGNLFPDTFVDGMANGEYPRMTPEQRKIWDDYYEPRNQKFIEDMKAGRLTDEQVADWKYQRFIGDYLKCVAAVDENVGRVLDYLDSHGLAENTIVIYASDQGFYLGEHGWFDKRWMFEESLKMPFLIRWPGVVKPGTRSQAMIQNIDYAPTFLEAAGVEVPADIQGRSLLPVLENAGRAPSGWRDAIYYAYYENAAVHEVPVHDGIRTGRAKLMYFPRTREWQLFDLEKDPHEMRSVHADPEYAPLLAGMKKRYFDLRKFYHVNTATIPTTRGDEPGWRARNRRLNEDAKKGPFDLAFIGDSITEGWEGAGKKVWDEHYGALKAINLGIGGDRTEHVLWRLGQDRQIDARPKVAVVMIGTNNTGHLMQDPQEVADGVEKILELIRGESPETKILLLGVFPRGAKPMDKGRLNNVAINQIIRRFADGEKVDYLDLSDVFLDEKGGISKRIMPDRLHLSSKGYRLWAEAIAPKLKEMGL</sequence>
<dbReference type="SUPFAM" id="SSF53649">
    <property type="entry name" value="Alkaline phosphatase-like"/>
    <property type="match status" value="1"/>
</dbReference>
<evidence type="ECO:0008006" key="7">
    <source>
        <dbReference type="Google" id="ProtNLM"/>
    </source>
</evidence>
<dbReference type="PROSITE" id="PS00149">
    <property type="entry name" value="SULFATASE_2"/>
    <property type="match status" value="1"/>
</dbReference>
<name>A0ABP9UN03_9BACT</name>
<reference evidence="5 6" key="1">
    <citation type="submission" date="2024-02" db="EMBL/GenBank/DDBJ databases">
        <title>Haloferula sargassicola NBRC 104335.</title>
        <authorList>
            <person name="Ichikawa N."/>
            <person name="Katano-Makiyama Y."/>
            <person name="Hidaka K."/>
        </authorList>
    </citation>
    <scope>NUCLEOTIDE SEQUENCE [LARGE SCALE GENOMIC DNA]</scope>
    <source>
        <strain evidence="5 6">NBRC 104335</strain>
    </source>
</reference>
<dbReference type="SUPFAM" id="SSF52266">
    <property type="entry name" value="SGNH hydrolase"/>
    <property type="match status" value="1"/>
</dbReference>
<gene>
    <name evidence="5" type="ORF">Hsar01_00365</name>
</gene>
<dbReference type="InterPro" id="IPR032506">
    <property type="entry name" value="SGSH_C"/>
</dbReference>
<dbReference type="Pfam" id="PF13472">
    <property type="entry name" value="Lipase_GDSL_2"/>
    <property type="match status" value="1"/>
</dbReference>
<comment type="caution">
    <text evidence="5">The sequence shown here is derived from an EMBL/GenBank/DDBJ whole genome shotgun (WGS) entry which is preliminary data.</text>
</comment>
<evidence type="ECO:0000256" key="1">
    <source>
        <dbReference type="ARBA" id="ARBA00008779"/>
    </source>
</evidence>
<dbReference type="InterPro" id="IPR013830">
    <property type="entry name" value="SGNH_hydro"/>
</dbReference>
<comment type="similarity">
    <text evidence="1">Belongs to the sulfatase family.</text>
</comment>
<dbReference type="Pfam" id="PF16347">
    <property type="entry name" value="SGSH_C"/>
    <property type="match status" value="1"/>
</dbReference>
<keyword evidence="6" id="KW-1185">Reference proteome</keyword>
<evidence type="ECO:0000259" key="4">
    <source>
        <dbReference type="Pfam" id="PF16347"/>
    </source>
</evidence>
<keyword evidence="2" id="KW-0378">Hydrolase</keyword>
<dbReference type="Proteomes" id="UP001476282">
    <property type="component" value="Unassembled WGS sequence"/>
</dbReference>
<protein>
    <recommendedName>
        <fullName evidence="7">Acetylglucosamine-6-sulfatase</fullName>
    </recommendedName>
</protein>
<dbReference type="PANTHER" id="PTHR43108">
    <property type="entry name" value="N-ACETYLGLUCOSAMINE-6-SULFATASE FAMILY MEMBER"/>
    <property type="match status" value="1"/>
</dbReference>
<accession>A0ABP9UN03</accession>
<dbReference type="InterPro" id="IPR024607">
    <property type="entry name" value="Sulfatase_CS"/>
</dbReference>
<evidence type="ECO:0000313" key="6">
    <source>
        <dbReference type="Proteomes" id="UP001476282"/>
    </source>
</evidence>
<dbReference type="CDD" id="cd16031">
    <property type="entry name" value="G6S_like"/>
    <property type="match status" value="1"/>
</dbReference>
<dbReference type="EMBL" id="BAABRI010000002">
    <property type="protein sequence ID" value="GAA5481158.1"/>
    <property type="molecule type" value="Genomic_DNA"/>
</dbReference>
<organism evidence="5 6">
    <name type="scientific">Haloferula sargassicola</name>
    <dbReference type="NCBI Taxonomy" id="490096"/>
    <lineage>
        <taxon>Bacteria</taxon>
        <taxon>Pseudomonadati</taxon>
        <taxon>Verrucomicrobiota</taxon>
        <taxon>Verrucomicrobiia</taxon>
        <taxon>Verrucomicrobiales</taxon>
        <taxon>Verrucomicrobiaceae</taxon>
        <taxon>Haloferula</taxon>
    </lineage>
</organism>
<evidence type="ECO:0000259" key="3">
    <source>
        <dbReference type="Pfam" id="PF13472"/>
    </source>
</evidence>
<feature type="domain" description="SGNH hydrolase-type esterase" evidence="3">
    <location>
        <begin position="553"/>
        <end position="718"/>
    </location>
</feature>
<dbReference type="Gene3D" id="3.40.720.10">
    <property type="entry name" value="Alkaline Phosphatase, subunit A"/>
    <property type="match status" value="1"/>
</dbReference>
<feature type="domain" description="N-sulphoglucosamine sulphohydrolase C-terminal" evidence="4">
    <location>
        <begin position="361"/>
        <end position="513"/>
    </location>
</feature>
<dbReference type="InterPro" id="IPR017850">
    <property type="entry name" value="Alkaline_phosphatase_core_sf"/>
</dbReference>
<evidence type="ECO:0000313" key="5">
    <source>
        <dbReference type="EMBL" id="GAA5481158.1"/>
    </source>
</evidence>
<dbReference type="Gene3D" id="3.40.50.1110">
    <property type="entry name" value="SGNH hydrolase"/>
    <property type="match status" value="1"/>
</dbReference>
<dbReference type="PANTHER" id="PTHR43108:SF6">
    <property type="entry name" value="N-SULPHOGLUCOSAMINE SULPHOHYDROLASE"/>
    <property type="match status" value="1"/>
</dbReference>